<dbReference type="GeneID" id="20639458"/>
<feature type="compositionally biased region" description="Acidic residues" evidence="1">
    <location>
        <begin position="257"/>
        <end position="267"/>
    </location>
</feature>
<feature type="compositionally biased region" description="Basic residues" evidence="1">
    <location>
        <begin position="316"/>
        <end position="326"/>
    </location>
</feature>
<sequence>MEEADFVADSDEDEQELLEQVALAEEQHTRERLEAAAAAAAAAKSKRELEPKRAPAAVVTPEKPPTVQEQPKQAQDEAGAKDEEEKEHVVEEQDEEEEVTDEDEEDDEEEEEQLDENAILEVRTVVTVDSRTWPGINKLGGSGHVVRVHREPAEDGVSENIFYDVRYVLGGFEKHIESKYVHSSKILEQQSTRKSVRRDFYHDDYINKPHEKKQRDAERKREIALAHPERSEAHAPLRKKRKRSHRAEHAERVPSDPQDEESNSDDERDTRRKVAKIDEDAFIFSETKEPSPSLEDSSRPPSDSENLPGIQSPPLRKPRGTQRRWHRILDSDDESGEESDKSNRKSVSPERAHRIML</sequence>
<keyword evidence="3" id="KW-1185">Reference proteome</keyword>
<evidence type="ECO:0000256" key="1">
    <source>
        <dbReference type="SAM" id="MobiDB-lite"/>
    </source>
</evidence>
<organism evidence="2 3">
    <name type="scientific">Phytophthora sojae (strain P6497)</name>
    <name type="common">Soybean stem and root rot agent</name>
    <name type="synonym">Phytophthora megasperma f. sp. glycines</name>
    <dbReference type="NCBI Taxonomy" id="1094619"/>
    <lineage>
        <taxon>Eukaryota</taxon>
        <taxon>Sar</taxon>
        <taxon>Stramenopiles</taxon>
        <taxon>Oomycota</taxon>
        <taxon>Peronosporomycetes</taxon>
        <taxon>Peronosporales</taxon>
        <taxon>Peronosporaceae</taxon>
        <taxon>Phytophthora</taxon>
    </lineage>
</organism>
<reference evidence="2 3" key="1">
    <citation type="journal article" date="2006" name="Science">
        <title>Phytophthora genome sequences uncover evolutionary origins and mechanisms of pathogenesis.</title>
        <authorList>
            <person name="Tyler B.M."/>
            <person name="Tripathy S."/>
            <person name="Zhang X."/>
            <person name="Dehal P."/>
            <person name="Jiang R.H."/>
            <person name="Aerts A."/>
            <person name="Arredondo F.D."/>
            <person name="Baxter L."/>
            <person name="Bensasson D."/>
            <person name="Beynon J.L."/>
            <person name="Chapman J."/>
            <person name="Damasceno C.M."/>
            <person name="Dorrance A.E."/>
            <person name="Dou D."/>
            <person name="Dickerman A.W."/>
            <person name="Dubchak I.L."/>
            <person name="Garbelotto M."/>
            <person name="Gijzen M."/>
            <person name="Gordon S.G."/>
            <person name="Govers F."/>
            <person name="Grunwald N.J."/>
            <person name="Huang W."/>
            <person name="Ivors K.L."/>
            <person name="Jones R.W."/>
            <person name="Kamoun S."/>
            <person name="Krampis K."/>
            <person name="Lamour K.H."/>
            <person name="Lee M.K."/>
            <person name="McDonald W.H."/>
            <person name="Medina M."/>
            <person name="Meijer H.J."/>
            <person name="Nordberg E.K."/>
            <person name="Maclean D.J."/>
            <person name="Ospina-Giraldo M.D."/>
            <person name="Morris P.F."/>
            <person name="Phuntumart V."/>
            <person name="Putnam N.H."/>
            <person name="Rash S."/>
            <person name="Rose J.K."/>
            <person name="Sakihama Y."/>
            <person name="Salamov A.A."/>
            <person name="Savidor A."/>
            <person name="Scheuring C.F."/>
            <person name="Smith B.M."/>
            <person name="Sobral B.W."/>
            <person name="Terry A."/>
            <person name="Torto-Alalibo T.A."/>
            <person name="Win J."/>
            <person name="Xu Z."/>
            <person name="Zhang H."/>
            <person name="Grigoriev I.V."/>
            <person name="Rokhsar D.S."/>
            <person name="Boore J.L."/>
        </authorList>
    </citation>
    <scope>NUCLEOTIDE SEQUENCE [LARGE SCALE GENOMIC DNA]</scope>
    <source>
        <strain evidence="2 3">P6497</strain>
    </source>
</reference>
<feature type="region of interest" description="Disordered" evidence="1">
    <location>
        <begin position="187"/>
        <end position="357"/>
    </location>
</feature>
<proteinExistence type="predicted"/>
<feature type="region of interest" description="Disordered" evidence="1">
    <location>
        <begin position="28"/>
        <end position="119"/>
    </location>
</feature>
<feature type="compositionally biased region" description="Acidic residues" evidence="1">
    <location>
        <begin position="92"/>
        <end position="115"/>
    </location>
</feature>
<gene>
    <name evidence="2" type="ORF">PHYSODRAFT_263055</name>
</gene>
<dbReference type="KEGG" id="psoj:PHYSODRAFT_263055"/>
<name>G4ZMT5_PHYSP</name>
<feature type="compositionally biased region" description="Basic and acidic residues" evidence="1">
    <location>
        <begin position="338"/>
        <end position="357"/>
    </location>
</feature>
<feature type="compositionally biased region" description="Basic and acidic residues" evidence="1">
    <location>
        <begin position="74"/>
        <end position="91"/>
    </location>
</feature>
<feature type="compositionally biased region" description="Basic and acidic residues" evidence="1">
    <location>
        <begin position="197"/>
        <end position="235"/>
    </location>
</feature>
<dbReference type="Proteomes" id="UP000002640">
    <property type="component" value="Unassembled WGS sequence"/>
</dbReference>
<feature type="compositionally biased region" description="Basic and acidic residues" evidence="1">
    <location>
        <begin position="268"/>
        <end position="279"/>
    </location>
</feature>
<accession>G4ZMT5</accession>
<evidence type="ECO:0000313" key="2">
    <source>
        <dbReference type="EMBL" id="EGZ16055.1"/>
    </source>
</evidence>
<dbReference type="AlphaFoldDB" id="G4ZMT5"/>
<feature type="compositionally biased region" description="Basic residues" evidence="1">
    <location>
        <begin position="236"/>
        <end position="246"/>
    </location>
</feature>
<protein>
    <submittedName>
        <fullName evidence="2">Uncharacterized protein</fullName>
    </submittedName>
</protein>
<dbReference type="InParanoid" id="G4ZMT5"/>
<evidence type="ECO:0000313" key="3">
    <source>
        <dbReference type="Proteomes" id="UP000002640"/>
    </source>
</evidence>
<dbReference type="EMBL" id="JH159155">
    <property type="protein sequence ID" value="EGZ16055.1"/>
    <property type="molecule type" value="Genomic_DNA"/>
</dbReference>
<dbReference type="RefSeq" id="XP_009529804.1">
    <property type="nucleotide sequence ID" value="XM_009531509.1"/>
</dbReference>